<feature type="transmembrane region" description="Helical" evidence="10">
    <location>
        <begin position="356"/>
        <end position="376"/>
    </location>
</feature>
<feature type="transmembrane region" description="Helical" evidence="10">
    <location>
        <begin position="93"/>
        <end position="112"/>
    </location>
</feature>
<organism evidence="11 12">
    <name type="scientific">Asticcacaulis aquaticus</name>
    <dbReference type="NCBI Taxonomy" id="2984212"/>
    <lineage>
        <taxon>Bacteria</taxon>
        <taxon>Pseudomonadati</taxon>
        <taxon>Pseudomonadota</taxon>
        <taxon>Alphaproteobacteria</taxon>
        <taxon>Caulobacterales</taxon>
        <taxon>Caulobacteraceae</taxon>
        <taxon>Asticcacaulis</taxon>
    </lineage>
</organism>
<evidence type="ECO:0000256" key="3">
    <source>
        <dbReference type="ARBA" id="ARBA00022449"/>
    </source>
</evidence>
<dbReference type="InterPro" id="IPR002528">
    <property type="entry name" value="MATE_fam"/>
</dbReference>
<evidence type="ECO:0000256" key="4">
    <source>
        <dbReference type="ARBA" id="ARBA00022475"/>
    </source>
</evidence>
<evidence type="ECO:0000256" key="6">
    <source>
        <dbReference type="ARBA" id="ARBA00022989"/>
    </source>
</evidence>
<evidence type="ECO:0000256" key="5">
    <source>
        <dbReference type="ARBA" id="ARBA00022692"/>
    </source>
</evidence>
<evidence type="ECO:0000256" key="7">
    <source>
        <dbReference type="ARBA" id="ARBA00023065"/>
    </source>
</evidence>
<comment type="caution">
    <text evidence="11">The sequence shown here is derived from an EMBL/GenBank/DDBJ whole genome shotgun (WGS) entry which is preliminary data.</text>
</comment>
<feature type="transmembrane region" description="Helical" evidence="10">
    <location>
        <begin position="244"/>
        <end position="266"/>
    </location>
</feature>
<keyword evidence="3" id="KW-0050">Antiport</keyword>
<feature type="transmembrane region" description="Helical" evidence="10">
    <location>
        <begin position="322"/>
        <end position="344"/>
    </location>
</feature>
<feature type="transmembrane region" description="Helical" evidence="10">
    <location>
        <begin position="12"/>
        <end position="32"/>
    </location>
</feature>
<feature type="transmembrane region" description="Helical" evidence="10">
    <location>
        <begin position="164"/>
        <end position="184"/>
    </location>
</feature>
<evidence type="ECO:0000313" key="11">
    <source>
        <dbReference type="EMBL" id="MDC7683459.1"/>
    </source>
</evidence>
<comment type="subcellular location">
    <subcellularLocation>
        <location evidence="1">Cell inner membrane</location>
        <topology evidence="1">Multi-pass membrane protein</topology>
    </subcellularLocation>
</comment>
<dbReference type="RefSeq" id="WP_272747929.1">
    <property type="nucleotide sequence ID" value="NZ_JAQQKX010000006.1"/>
</dbReference>
<keyword evidence="8 10" id="KW-0472">Membrane</keyword>
<feature type="transmembrane region" description="Helical" evidence="10">
    <location>
        <begin position="272"/>
        <end position="302"/>
    </location>
</feature>
<feature type="transmembrane region" description="Helical" evidence="10">
    <location>
        <begin position="420"/>
        <end position="441"/>
    </location>
</feature>
<dbReference type="Proteomes" id="UP001214854">
    <property type="component" value="Unassembled WGS sequence"/>
</dbReference>
<name>A0ABT5HTU7_9CAUL</name>
<evidence type="ECO:0000313" key="12">
    <source>
        <dbReference type="Proteomes" id="UP001214854"/>
    </source>
</evidence>
<dbReference type="EMBL" id="JAQQKX010000006">
    <property type="protein sequence ID" value="MDC7683459.1"/>
    <property type="molecule type" value="Genomic_DNA"/>
</dbReference>
<dbReference type="NCBIfam" id="TIGR00797">
    <property type="entry name" value="matE"/>
    <property type="match status" value="1"/>
</dbReference>
<evidence type="ECO:0000256" key="1">
    <source>
        <dbReference type="ARBA" id="ARBA00004429"/>
    </source>
</evidence>
<evidence type="ECO:0000256" key="2">
    <source>
        <dbReference type="ARBA" id="ARBA00022448"/>
    </source>
</evidence>
<keyword evidence="12" id="KW-1185">Reference proteome</keyword>
<protein>
    <recommendedName>
        <fullName evidence="9">Multidrug-efflux transporter</fullName>
    </recommendedName>
</protein>
<proteinExistence type="predicted"/>
<accession>A0ABT5HTU7</accession>
<keyword evidence="5 10" id="KW-0812">Transmembrane</keyword>
<dbReference type="PIRSF" id="PIRSF006603">
    <property type="entry name" value="DinF"/>
    <property type="match status" value="1"/>
</dbReference>
<keyword evidence="6 10" id="KW-1133">Transmembrane helix</keyword>
<feature type="transmembrane region" description="Helical" evidence="10">
    <location>
        <begin position="52"/>
        <end position="72"/>
    </location>
</feature>
<feature type="transmembrane region" description="Helical" evidence="10">
    <location>
        <begin position="204"/>
        <end position="223"/>
    </location>
</feature>
<keyword evidence="2" id="KW-0813">Transport</keyword>
<gene>
    <name evidence="11" type="ORF">PQU92_09245</name>
</gene>
<dbReference type="Pfam" id="PF01554">
    <property type="entry name" value="MatE"/>
    <property type="match status" value="2"/>
</dbReference>
<evidence type="ECO:0000256" key="9">
    <source>
        <dbReference type="ARBA" id="ARBA00031636"/>
    </source>
</evidence>
<dbReference type="CDD" id="cd13131">
    <property type="entry name" value="MATE_NorM_like"/>
    <property type="match status" value="1"/>
</dbReference>
<feature type="transmembrane region" description="Helical" evidence="10">
    <location>
        <begin position="388"/>
        <end position="408"/>
    </location>
</feature>
<dbReference type="InterPro" id="IPR048279">
    <property type="entry name" value="MdtK-like"/>
</dbReference>
<keyword evidence="7" id="KW-0406">Ion transport</keyword>
<dbReference type="InterPro" id="IPR050222">
    <property type="entry name" value="MATE_MdtK"/>
</dbReference>
<dbReference type="PANTHER" id="PTHR43298">
    <property type="entry name" value="MULTIDRUG RESISTANCE PROTEIN NORM-RELATED"/>
    <property type="match status" value="1"/>
</dbReference>
<dbReference type="PANTHER" id="PTHR43298:SF2">
    <property type="entry name" value="FMN_FAD EXPORTER YEEO-RELATED"/>
    <property type="match status" value="1"/>
</dbReference>
<reference evidence="11 12" key="1">
    <citation type="submission" date="2023-01" db="EMBL/GenBank/DDBJ databases">
        <title>Novel species of the genus Asticcacaulis isolated from rivers.</title>
        <authorList>
            <person name="Lu H."/>
        </authorList>
    </citation>
    <scope>NUCLEOTIDE SEQUENCE [LARGE SCALE GENOMIC DNA]</scope>
    <source>
        <strain evidence="11 12">BYS171W</strain>
    </source>
</reference>
<sequence length="451" mass="47738">MTKAAYTSAFKELFHLSWPVVGSRLGFMLMGLMDTLVVGHYSAAELGYHSLAWAPTSIFLVTSIGLLVGIQVKTAHFMGAGEPHRIGAAFRRGMLYALILGFGSMVLLWLAGPTILHAAVKPELAAGASAPLLVFALSMPFYMVSVAVSEFLEGLGRTRPGMVFTWAGNVVNAALLFLLVPGIITIPGLDSDGAMGAALSTMVARGLVMVALLVYLLTLPGVAEYKLLSRHAPDPQGAREQRQIGYAAGASYFIEVAAFAGMTFYAGRISEAAVAVWAIVLNFASVVFMVPMGLAIGCSVLVGRAFGAQDPQGIARMGRVSFASAAAFMFCVCAVVLLGSQWISAGYTSDDALRPGVQAALLLACLFFVPDGIQVVAAQALRARQDVVVAPVLHYIAYGFIMLPAGYWLALHLKLGVPGLLYAAAIASWLSASLLLGRFLWLDKKALRDTL</sequence>
<evidence type="ECO:0000256" key="10">
    <source>
        <dbReference type="SAM" id="Phobius"/>
    </source>
</evidence>
<feature type="transmembrane region" description="Helical" evidence="10">
    <location>
        <begin position="132"/>
        <end position="152"/>
    </location>
</feature>
<evidence type="ECO:0000256" key="8">
    <source>
        <dbReference type="ARBA" id="ARBA00023136"/>
    </source>
</evidence>
<keyword evidence="4" id="KW-1003">Cell membrane</keyword>